<proteinExistence type="predicted"/>
<evidence type="ECO:0000313" key="2">
    <source>
        <dbReference type="Proteomes" id="UP001163324"/>
    </source>
</evidence>
<keyword evidence="2" id="KW-1185">Reference proteome</keyword>
<protein>
    <submittedName>
        <fullName evidence="1">Uncharacterized protein</fullName>
    </submittedName>
</protein>
<comment type="caution">
    <text evidence="1">The sequence shown here is derived from an EMBL/GenBank/DDBJ whole genome shotgun (WGS) entry which is preliminary data.</text>
</comment>
<gene>
    <name evidence="1" type="ORF">N3K66_006688</name>
</gene>
<accession>A0ACC0UWP3</accession>
<reference evidence="1" key="1">
    <citation type="submission" date="2022-10" db="EMBL/GenBank/DDBJ databases">
        <title>Complete Genome of Trichothecium roseum strain YXFP-22015, a Plant Pathogen Isolated from Citrus.</title>
        <authorList>
            <person name="Wang Y."/>
            <person name="Zhu L."/>
        </authorList>
    </citation>
    <scope>NUCLEOTIDE SEQUENCE</scope>
    <source>
        <strain evidence="1">YXFP-22015</strain>
    </source>
</reference>
<organism evidence="1 2">
    <name type="scientific">Trichothecium roseum</name>
    <dbReference type="NCBI Taxonomy" id="47278"/>
    <lineage>
        <taxon>Eukaryota</taxon>
        <taxon>Fungi</taxon>
        <taxon>Dikarya</taxon>
        <taxon>Ascomycota</taxon>
        <taxon>Pezizomycotina</taxon>
        <taxon>Sordariomycetes</taxon>
        <taxon>Hypocreomycetidae</taxon>
        <taxon>Hypocreales</taxon>
        <taxon>Hypocreales incertae sedis</taxon>
        <taxon>Trichothecium</taxon>
    </lineage>
</organism>
<name>A0ACC0UWP3_9HYPO</name>
<sequence length="845" mass="93871">MAPQQHPAARLMLIVFIFWMVLPDGESRSSSLLLSDKATLRLGQFRHSLDVLNQTHWGDFAPNDDEGTYMNLTGFRREDGFAWDGLERFRNRSLGLSRYANPQVGGQELWDLGKGVPVWTRASGTVRGDWVRKEGSVPRGYDSYNLSSSVPLYQWVGDKDSWARNITGPSGRITLNLEGNETATEYDELPDGQRPIGGGLVRDVNAMVTVDDPHNWEASWEMRLWGAHWPKQGVILLTTTSEKFDGIFGLPHLTPGPDYFKSSQLLLNQTLADTIAKKEQTVFVDPNIPWSSETDHAVYTKYPGPHCEFILYAQLHTPAHDPLPLEGTGTQQERLTKWVETMESELEHPLGAPIGHVPHLQMSAIVYSPDCSFFLETKGPPEFPPGEFQHLVGVKKEVHVNRVKTWLLINALVFLGQLALLRFQIRESSTPSTTARISFGTMSMMTVVDAVVFVAAICWAPTAAATFLPTLALVFSSGTSAAIGLMFLAKIHEVQLPEARPRRERPQATAGAAEGAGTTPSEPQTSGPQTSEPQAAAGEANEPLLPEPVTARRQAQTLDQPIIVPSDQDVDAEIAEVAGAAGAVARSQGAGQADGQARPPTFQSRMGRMMLIGLIGSFIALTSIEWWASIRSVFLNIYAFLYLSLWVPQIRRNTMRNCRRPLSWYFICGQSLMRLTPIAYFWLKKDNFLYARTEPRAFAALGLWVWIQIFVLTAQAVVGPRFGIPSRWLPEAWDYHPILREDNIEAGGLPIGLVVDESPDVRRSDERARANNDDARTVDCSICHESLEVPVVRSGKEAASGVAATLARRAYMVTPCRHVFHTACLEGWMRFRLQCPICREELPPL</sequence>
<dbReference type="EMBL" id="CM047945">
    <property type="protein sequence ID" value="KAI9898328.1"/>
    <property type="molecule type" value="Genomic_DNA"/>
</dbReference>
<evidence type="ECO:0000313" key="1">
    <source>
        <dbReference type="EMBL" id="KAI9898328.1"/>
    </source>
</evidence>
<dbReference type="Proteomes" id="UP001163324">
    <property type="component" value="Chromosome 6"/>
</dbReference>